<evidence type="ECO:0000313" key="2">
    <source>
        <dbReference type="EMBL" id="CAF3958189.1"/>
    </source>
</evidence>
<evidence type="ECO:0000313" key="3">
    <source>
        <dbReference type="Proteomes" id="UP000663829"/>
    </source>
</evidence>
<protein>
    <submittedName>
        <fullName evidence="1">Uncharacterized protein</fullName>
    </submittedName>
</protein>
<proteinExistence type="predicted"/>
<keyword evidence="3" id="KW-1185">Reference proteome</keyword>
<name>A0A814VYZ2_9BILA</name>
<sequence length="166" mass="18037">MCLVSKVSVERQDDEIQCLIDNLAQQYQNALFPPTSEIDLSSNVAPVDVYSTIPEHQQNARQENESTVLTNIDQILTKTSINVNTAQYTAAFASNENGSAIDLFIVLFTMNPSTAAAVLDIFEVLAAAANCSRSITQMGSIKSPAHAGPNITNEDPYPLFTLDAKR</sequence>
<dbReference type="EMBL" id="CAJOBC010008315">
    <property type="protein sequence ID" value="CAF3958189.1"/>
    <property type="molecule type" value="Genomic_DNA"/>
</dbReference>
<comment type="caution">
    <text evidence="1">The sequence shown here is derived from an EMBL/GenBank/DDBJ whole genome shotgun (WGS) entry which is preliminary data.</text>
</comment>
<dbReference type="EMBL" id="CAJNOQ010008315">
    <property type="protein sequence ID" value="CAF1193904.1"/>
    <property type="molecule type" value="Genomic_DNA"/>
</dbReference>
<dbReference type="AlphaFoldDB" id="A0A814VYZ2"/>
<dbReference type="Proteomes" id="UP000663829">
    <property type="component" value="Unassembled WGS sequence"/>
</dbReference>
<evidence type="ECO:0000313" key="1">
    <source>
        <dbReference type="EMBL" id="CAF1193904.1"/>
    </source>
</evidence>
<organism evidence="1 3">
    <name type="scientific">Didymodactylos carnosus</name>
    <dbReference type="NCBI Taxonomy" id="1234261"/>
    <lineage>
        <taxon>Eukaryota</taxon>
        <taxon>Metazoa</taxon>
        <taxon>Spiralia</taxon>
        <taxon>Gnathifera</taxon>
        <taxon>Rotifera</taxon>
        <taxon>Eurotatoria</taxon>
        <taxon>Bdelloidea</taxon>
        <taxon>Philodinida</taxon>
        <taxon>Philodinidae</taxon>
        <taxon>Didymodactylos</taxon>
    </lineage>
</organism>
<reference evidence="1" key="1">
    <citation type="submission" date="2021-02" db="EMBL/GenBank/DDBJ databases">
        <authorList>
            <person name="Nowell W R."/>
        </authorList>
    </citation>
    <scope>NUCLEOTIDE SEQUENCE</scope>
</reference>
<gene>
    <name evidence="1" type="ORF">GPM918_LOCUS23352</name>
    <name evidence="2" type="ORF">SRO942_LOCUS23349</name>
</gene>
<accession>A0A814VYZ2</accession>
<dbReference type="Proteomes" id="UP000681722">
    <property type="component" value="Unassembled WGS sequence"/>
</dbReference>